<keyword evidence="7 13" id="KW-0413">Isomerase</keyword>
<evidence type="ECO:0000256" key="8">
    <source>
        <dbReference type="ARBA" id="ARBA00029741"/>
    </source>
</evidence>
<dbReference type="RefSeq" id="WP_237464772.1">
    <property type="nucleotide sequence ID" value="NZ_CAKLDI010000001.1"/>
</dbReference>
<keyword evidence="6" id="KW-0862">Zinc</keyword>
<evidence type="ECO:0000256" key="7">
    <source>
        <dbReference type="ARBA" id="ARBA00023235"/>
    </source>
</evidence>
<protein>
    <recommendedName>
        <fullName evidence="4">mannose-6-phosphate isomerase</fullName>
        <ecNumber evidence="4">5.3.1.8</ecNumber>
    </recommendedName>
    <alternativeName>
        <fullName evidence="8">Phosphohexomutase</fullName>
    </alternativeName>
    <alternativeName>
        <fullName evidence="9">Phosphomannose isomerase</fullName>
    </alternativeName>
</protein>
<dbReference type="EMBL" id="CAKLDI010000001">
    <property type="protein sequence ID" value="CAH0532763.1"/>
    <property type="molecule type" value="Genomic_DNA"/>
</dbReference>
<dbReference type="InterPro" id="IPR016305">
    <property type="entry name" value="Mannose-6-P_Isomerase"/>
</dbReference>
<dbReference type="Pfam" id="PF20511">
    <property type="entry name" value="PMI_typeI_cat"/>
    <property type="match status" value="1"/>
</dbReference>
<accession>A0ABM8ZR34</accession>
<evidence type="ECO:0000313" key="14">
    <source>
        <dbReference type="Proteomes" id="UP000838672"/>
    </source>
</evidence>
<dbReference type="InterPro" id="IPR018050">
    <property type="entry name" value="Pmannose_isomerase-type1_CS"/>
</dbReference>
<dbReference type="Pfam" id="PF20512">
    <property type="entry name" value="PMI_typeI_hel"/>
    <property type="match status" value="1"/>
</dbReference>
<comment type="cofactor">
    <cofactor evidence="2">
        <name>Zn(2+)</name>
        <dbReference type="ChEBI" id="CHEBI:29105"/>
    </cofactor>
</comment>
<dbReference type="Proteomes" id="UP000838672">
    <property type="component" value="Unassembled WGS sequence"/>
</dbReference>
<evidence type="ECO:0000256" key="3">
    <source>
        <dbReference type="ARBA" id="ARBA00010772"/>
    </source>
</evidence>
<dbReference type="InterPro" id="IPR046457">
    <property type="entry name" value="PMI_typeI_cat"/>
</dbReference>
<gene>
    <name evidence="13" type="primary">manA</name>
    <name evidence="13" type="ORF">VST7929_00609</name>
</gene>
<evidence type="ECO:0000256" key="9">
    <source>
        <dbReference type="ARBA" id="ARBA00030762"/>
    </source>
</evidence>
<dbReference type="EC" id="5.3.1.8" evidence="4"/>
<organism evidence="13 14">
    <name type="scientific">Vibrio stylophorae</name>
    <dbReference type="NCBI Taxonomy" id="659351"/>
    <lineage>
        <taxon>Bacteria</taxon>
        <taxon>Pseudomonadati</taxon>
        <taxon>Pseudomonadota</taxon>
        <taxon>Gammaproteobacteria</taxon>
        <taxon>Vibrionales</taxon>
        <taxon>Vibrionaceae</taxon>
        <taxon>Vibrio</taxon>
    </lineage>
</organism>
<dbReference type="Gene3D" id="2.60.120.10">
    <property type="entry name" value="Jelly Rolls"/>
    <property type="match status" value="2"/>
</dbReference>
<dbReference type="PROSITE" id="PS00965">
    <property type="entry name" value="PMI_I_1"/>
    <property type="match status" value="1"/>
</dbReference>
<comment type="catalytic activity">
    <reaction evidence="1">
        <text>D-mannose 6-phosphate = D-fructose 6-phosphate</text>
        <dbReference type="Rhea" id="RHEA:12356"/>
        <dbReference type="ChEBI" id="CHEBI:58735"/>
        <dbReference type="ChEBI" id="CHEBI:61527"/>
        <dbReference type="EC" id="5.3.1.8"/>
    </reaction>
</comment>
<dbReference type="InterPro" id="IPR046458">
    <property type="entry name" value="PMI_typeI_hel"/>
</dbReference>
<keyword evidence="5" id="KW-0479">Metal-binding</keyword>
<dbReference type="InterPro" id="IPR001250">
    <property type="entry name" value="Man6P_Isoase-1"/>
</dbReference>
<feature type="domain" description="Mannose-6-phosphate isomerase cupin" evidence="12">
    <location>
        <begin position="354"/>
        <end position="425"/>
    </location>
</feature>
<feature type="domain" description="Phosphomannose isomerase type I catalytic" evidence="10">
    <location>
        <begin position="13"/>
        <end position="159"/>
    </location>
</feature>
<dbReference type="NCBIfam" id="TIGR00218">
    <property type="entry name" value="manA"/>
    <property type="match status" value="1"/>
</dbReference>
<evidence type="ECO:0000259" key="12">
    <source>
        <dbReference type="Pfam" id="PF21621"/>
    </source>
</evidence>
<evidence type="ECO:0000259" key="10">
    <source>
        <dbReference type="Pfam" id="PF20511"/>
    </source>
</evidence>
<dbReference type="InterPro" id="IPR014710">
    <property type="entry name" value="RmlC-like_jellyroll"/>
</dbReference>
<dbReference type="GO" id="GO:0004476">
    <property type="term" value="F:mannose-6-phosphate isomerase activity"/>
    <property type="evidence" value="ECO:0007669"/>
    <property type="project" value="UniProtKB-EC"/>
</dbReference>
<evidence type="ECO:0000256" key="1">
    <source>
        <dbReference type="ARBA" id="ARBA00000757"/>
    </source>
</evidence>
<dbReference type="CDD" id="cd07011">
    <property type="entry name" value="cupin_PMI_type_I_N"/>
    <property type="match status" value="1"/>
</dbReference>
<evidence type="ECO:0000256" key="6">
    <source>
        <dbReference type="ARBA" id="ARBA00022833"/>
    </source>
</evidence>
<comment type="caution">
    <text evidence="13">The sequence shown here is derived from an EMBL/GenBank/DDBJ whole genome shotgun (WGS) entry which is preliminary data.</text>
</comment>
<evidence type="ECO:0000256" key="2">
    <source>
        <dbReference type="ARBA" id="ARBA00001947"/>
    </source>
</evidence>
<evidence type="ECO:0000256" key="5">
    <source>
        <dbReference type="ARBA" id="ARBA00022723"/>
    </source>
</evidence>
<dbReference type="PRINTS" id="PR00714">
    <property type="entry name" value="MAN6PISMRASE"/>
</dbReference>
<reference evidence="13" key="1">
    <citation type="submission" date="2021-11" db="EMBL/GenBank/DDBJ databases">
        <authorList>
            <person name="Rodrigo-Torres L."/>
            <person name="Arahal R. D."/>
            <person name="Lucena T."/>
        </authorList>
    </citation>
    <scope>NUCLEOTIDE SEQUENCE</scope>
    <source>
        <strain evidence="13">CECT 7929</strain>
    </source>
</reference>
<dbReference type="InterPro" id="IPR049071">
    <property type="entry name" value="MPI_cupin_dom"/>
</dbReference>
<dbReference type="PANTHER" id="PTHR10309:SF0">
    <property type="entry name" value="MANNOSE-6-PHOSPHATE ISOMERASE"/>
    <property type="match status" value="1"/>
</dbReference>
<dbReference type="SUPFAM" id="SSF51182">
    <property type="entry name" value="RmlC-like cupins"/>
    <property type="match status" value="1"/>
</dbReference>
<evidence type="ECO:0000259" key="11">
    <source>
        <dbReference type="Pfam" id="PF20512"/>
    </source>
</evidence>
<name>A0ABM8ZR34_9VIBR</name>
<dbReference type="InterPro" id="IPR011051">
    <property type="entry name" value="RmlC_Cupin_sf"/>
</dbReference>
<keyword evidence="14" id="KW-1185">Reference proteome</keyword>
<dbReference type="CDD" id="cd02208">
    <property type="entry name" value="cupin_RmlC-like"/>
    <property type="match status" value="1"/>
</dbReference>
<dbReference type="PANTHER" id="PTHR10309">
    <property type="entry name" value="MANNOSE-6-PHOSPHATE ISOMERASE"/>
    <property type="match status" value="1"/>
</dbReference>
<dbReference type="Gene3D" id="1.10.441.10">
    <property type="entry name" value="Phosphomannose Isomerase, domain 2"/>
    <property type="match status" value="1"/>
</dbReference>
<sequence length="426" mass="47030">MPNYHVYPHNFYPLRNVIQNYPWGSTTAMHELFSIDNPTHQPQAELWMGTHPNGCSRVQIGGQEHSLAALIAQNSAGILSPQTLEDFGELPFLFKILSAEKALSVQVHPSKGEAQKGYALEEGKGIAPQAAHRNYKDPNHKPELVYALTTYQAMNGFRNLQQIAALFAAIDFSVPSCQAIEKLVIAYQQQCDSAGLQTFFSALLSLQGADKDAALDALLAHALREHRLMESSLTENAQQLPDALNQTDIFELILTLAQQYPGDIGLFSPLLLNVVTLAPGQAMYLDARTPHAYIKGTGLEIMANSDNVLRAGLTNKFIDVPELVACTQFEEKPMRTMLLTPHKEGEVWHYDIPVPDFGFTVYQSAVQTLVHSQSAEIILALDDTVQLTHANGETLTLQKGESAFIPAYAYYYSVTSSGRIARVFNQ</sequence>
<evidence type="ECO:0000256" key="4">
    <source>
        <dbReference type="ARBA" id="ARBA00011956"/>
    </source>
</evidence>
<feature type="domain" description="Phosphomannose isomerase type I helical insertion" evidence="11">
    <location>
        <begin position="188"/>
        <end position="272"/>
    </location>
</feature>
<proteinExistence type="inferred from homology"/>
<dbReference type="Pfam" id="PF21621">
    <property type="entry name" value="MPI_cupin_dom"/>
    <property type="match status" value="1"/>
</dbReference>
<evidence type="ECO:0000313" key="13">
    <source>
        <dbReference type="EMBL" id="CAH0532763.1"/>
    </source>
</evidence>
<comment type="similarity">
    <text evidence="3">Belongs to the mannose-6-phosphate isomerase type 1 family.</text>
</comment>
<dbReference type="PIRSF" id="PIRSF001480">
    <property type="entry name" value="Mannose-6-phosphate_isomerase"/>
    <property type="match status" value="1"/>
</dbReference>